<gene>
    <name evidence="2" type="ORF">GCM10008013_34070</name>
</gene>
<name>A0ABQ1YLQ2_9BACL</name>
<proteinExistence type="predicted"/>
<dbReference type="Proteomes" id="UP000659344">
    <property type="component" value="Unassembled WGS sequence"/>
</dbReference>
<evidence type="ECO:0000256" key="1">
    <source>
        <dbReference type="SAM" id="MobiDB-lite"/>
    </source>
</evidence>
<comment type="caution">
    <text evidence="2">The sequence shown here is derived from an EMBL/GenBank/DDBJ whole genome shotgun (WGS) entry which is preliminary data.</text>
</comment>
<accession>A0ABQ1YLQ2</accession>
<feature type="region of interest" description="Disordered" evidence="1">
    <location>
        <begin position="1"/>
        <end position="20"/>
    </location>
</feature>
<sequence>MKKFVGNISGNDPNDDRGNFINDEHDFSVGIYLPYELACKGNTREPQPRDKDCRTCKYNFVYSGIVKRAGANDSNRIHYGVRI</sequence>
<evidence type="ECO:0000313" key="3">
    <source>
        <dbReference type="Proteomes" id="UP000659344"/>
    </source>
</evidence>
<keyword evidence="3" id="KW-1185">Reference proteome</keyword>
<dbReference type="EMBL" id="BMFT01000002">
    <property type="protein sequence ID" value="GGH30772.1"/>
    <property type="molecule type" value="Genomic_DNA"/>
</dbReference>
<reference evidence="3" key="1">
    <citation type="journal article" date="2019" name="Int. J. Syst. Evol. Microbiol.">
        <title>The Global Catalogue of Microorganisms (GCM) 10K type strain sequencing project: providing services to taxonomists for standard genome sequencing and annotation.</title>
        <authorList>
            <consortium name="The Broad Institute Genomics Platform"/>
            <consortium name="The Broad Institute Genome Sequencing Center for Infectious Disease"/>
            <person name="Wu L."/>
            <person name="Ma J."/>
        </authorList>
    </citation>
    <scope>NUCLEOTIDE SEQUENCE [LARGE SCALE GENOMIC DNA]</scope>
    <source>
        <strain evidence="3">CGMCC 1.12769</strain>
    </source>
</reference>
<organism evidence="2 3">
    <name type="scientific">Paenibacillus segetis</name>
    <dbReference type="NCBI Taxonomy" id="1325360"/>
    <lineage>
        <taxon>Bacteria</taxon>
        <taxon>Bacillati</taxon>
        <taxon>Bacillota</taxon>
        <taxon>Bacilli</taxon>
        <taxon>Bacillales</taxon>
        <taxon>Paenibacillaceae</taxon>
        <taxon>Paenibacillus</taxon>
    </lineage>
</organism>
<protein>
    <submittedName>
        <fullName evidence="2">Uncharacterized protein</fullName>
    </submittedName>
</protein>
<evidence type="ECO:0000313" key="2">
    <source>
        <dbReference type="EMBL" id="GGH30772.1"/>
    </source>
</evidence>